<reference evidence="2 5" key="1">
    <citation type="submission" date="2018-02" db="EMBL/GenBank/DDBJ databases">
        <title>Deep subsurface shale carbon reservoir microbial communities from Ohio and West Virginia, USA.</title>
        <authorList>
            <person name="Wrighton K."/>
        </authorList>
    </citation>
    <scope>NUCLEOTIDE SEQUENCE [LARGE SCALE GENOMIC DNA]</scope>
    <source>
        <strain evidence="2 5">UTICA-S1B6</strain>
    </source>
</reference>
<dbReference type="Proteomes" id="UP000239648">
    <property type="component" value="Unassembled WGS sequence"/>
</dbReference>
<dbReference type="STRING" id="930118.SAMN05216429_10325"/>
<evidence type="ECO:0000313" key="5">
    <source>
        <dbReference type="Proteomes" id="UP000239648"/>
    </source>
</evidence>
<dbReference type="PANTHER" id="PTHR42695:SF5">
    <property type="entry name" value="GLUTAMINE AMIDOTRANSFERASE YLR126C-RELATED"/>
    <property type="match status" value="1"/>
</dbReference>
<comment type="caution">
    <text evidence="3">The sequence shown here is derived from an EMBL/GenBank/DDBJ whole genome shotgun (WGS) entry which is preliminary data.</text>
</comment>
<accession>A0A2S6G4H7</accession>
<evidence type="ECO:0000313" key="3">
    <source>
        <dbReference type="EMBL" id="PPK53980.1"/>
    </source>
</evidence>
<dbReference type="InterPro" id="IPR017926">
    <property type="entry name" value="GATASE"/>
</dbReference>
<dbReference type="OrthoDB" id="9813383at2"/>
<dbReference type="NCBIfam" id="NF006562">
    <property type="entry name" value="PRK09065.1"/>
    <property type="match status" value="1"/>
</dbReference>
<feature type="domain" description="Glutamine amidotransferase" evidence="1">
    <location>
        <begin position="43"/>
        <end position="200"/>
    </location>
</feature>
<evidence type="ECO:0000313" key="2">
    <source>
        <dbReference type="EMBL" id="PPK50642.1"/>
    </source>
</evidence>
<proteinExistence type="predicted"/>
<organism evidence="3 4">
    <name type="scientific">Marinobacter persicus</name>
    <dbReference type="NCBI Taxonomy" id="930118"/>
    <lineage>
        <taxon>Bacteria</taxon>
        <taxon>Pseudomonadati</taxon>
        <taxon>Pseudomonadota</taxon>
        <taxon>Gammaproteobacteria</taxon>
        <taxon>Pseudomonadales</taxon>
        <taxon>Marinobacteraceae</taxon>
        <taxon>Marinobacter</taxon>
    </lineage>
</organism>
<protein>
    <submittedName>
        <fullName evidence="3">GMP synthase (Glutamine-hydrolysing)</fullName>
    </submittedName>
</protein>
<dbReference type="GO" id="GO:0005829">
    <property type="term" value="C:cytosol"/>
    <property type="evidence" value="ECO:0007669"/>
    <property type="project" value="TreeGrafter"/>
</dbReference>
<dbReference type="InterPro" id="IPR044992">
    <property type="entry name" value="ChyE-like"/>
</dbReference>
<dbReference type="PANTHER" id="PTHR42695">
    <property type="entry name" value="GLUTAMINE AMIDOTRANSFERASE YLR126C-RELATED"/>
    <property type="match status" value="1"/>
</dbReference>
<keyword evidence="5" id="KW-1185">Reference proteome</keyword>
<dbReference type="CDD" id="cd01741">
    <property type="entry name" value="GATase1_1"/>
    <property type="match status" value="1"/>
</dbReference>
<dbReference type="EMBL" id="PTIT01000022">
    <property type="protein sequence ID" value="PPK50642.1"/>
    <property type="molecule type" value="Genomic_DNA"/>
</dbReference>
<dbReference type="SUPFAM" id="SSF52317">
    <property type="entry name" value="Class I glutamine amidotransferase-like"/>
    <property type="match status" value="1"/>
</dbReference>
<dbReference type="RefSeq" id="WP_104416786.1">
    <property type="nucleotide sequence ID" value="NZ_PTIT01000022.1"/>
</dbReference>
<name>A0A2S6G4H7_9GAMM</name>
<dbReference type="PRINTS" id="PR00099">
    <property type="entry name" value="CPSGATASE"/>
</dbReference>
<reference evidence="3 4" key="2">
    <citation type="submission" date="2018-02" db="EMBL/GenBank/DDBJ databases">
        <title>Subsurface microbial communities from deep shales in Ohio and West Virginia, USA.</title>
        <authorList>
            <person name="Wrighton K."/>
        </authorList>
    </citation>
    <scope>NUCLEOTIDE SEQUENCE [LARGE SCALE GENOMIC DNA]</scope>
    <source>
        <strain evidence="3 4">UTICA-S1B9</strain>
    </source>
</reference>
<evidence type="ECO:0000259" key="1">
    <source>
        <dbReference type="Pfam" id="PF00117"/>
    </source>
</evidence>
<dbReference type="PROSITE" id="PS51273">
    <property type="entry name" value="GATASE_TYPE_1"/>
    <property type="match status" value="1"/>
</dbReference>
<dbReference type="InterPro" id="IPR029062">
    <property type="entry name" value="Class_I_gatase-like"/>
</dbReference>
<dbReference type="Pfam" id="PF00117">
    <property type="entry name" value="GATase"/>
    <property type="match status" value="1"/>
</dbReference>
<evidence type="ECO:0000313" key="4">
    <source>
        <dbReference type="Proteomes" id="UP000239446"/>
    </source>
</evidence>
<dbReference type="EMBL" id="PTIU01000021">
    <property type="protein sequence ID" value="PPK53980.1"/>
    <property type="molecule type" value="Genomic_DNA"/>
</dbReference>
<gene>
    <name evidence="3" type="ORF">B0H24_102133</name>
    <name evidence="2" type="ORF">BY455_12233</name>
</gene>
<dbReference type="Gene3D" id="3.40.50.880">
    <property type="match status" value="1"/>
</dbReference>
<dbReference type="Proteomes" id="UP000239446">
    <property type="component" value="Unassembled WGS sequence"/>
</dbReference>
<dbReference type="AlphaFoldDB" id="A0A2S6G4H7"/>
<sequence>MKAPTTDQAPKVLILKTGTTYPEIREQYGDFDAWFVRGLSDQLDLTVVDVTRETPPGQPTDWDGVVITGSPAMVSERAEWSENAAAWTRQAVEAQVPVLGVCYGHQLLAHALGGKVGFHPDGRDTGTKQVTLLDTAQNDPIFQRLPAQFPAQLTHKQSVLELPPGAVLLANSSFEPHQAFRVGDSAWGVQFHPEFTDQIMKAYLEVQTPDLDKEGLDAPQLLAEVTPAPAASKVLTYFSELVTDRLVSA</sequence>